<organism evidence="2 3">
    <name type="scientific">Circinella minor</name>
    <dbReference type="NCBI Taxonomy" id="1195481"/>
    <lineage>
        <taxon>Eukaryota</taxon>
        <taxon>Fungi</taxon>
        <taxon>Fungi incertae sedis</taxon>
        <taxon>Mucoromycota</taxon>
        <taxon>Mucoromycotina</taxon>
        <taxon>Mucoromycetes</taxon>
        <taxon>Mucorales</taxon>
        <taxon>Lichtheimiaceae</taxon>
        <taxon>Circinella</taxon>
    </lineage>
</organism>
<feature type="compositionally biased region" description="Low complexity" evidence="1">
    <location>
        <begin position="142"/>
        <end position="192"/>
    </location>
</feature>
<dbReference type="EMBL" id="JAEPRB010000037">
    <property type="protein sequence ID" value="KAG2224775.1"/>
    <property type="molecule type" value="Genomic_DNA"/>
</dbReference>
<feature type="region of interest" description="Disordered" evidence="1">
    <location>
        <begin position="332"/>
        <end position="364"/>
    </location>
</feature>
<name>A0A8H7S9W6_9FUNG</name>
<evidence type="ECO:0000313" key="3">
    <source>
        <dbReference type="Proteomes" id="UP000646827"/>
    </source>
</evidence>
<dbReference type="Proteomes" id="UP000646827">
    <property type="component" value="Unassembled WGS sequence"/>
</dbReference>
<accession>A0A8H7S9W6</accession>
<feature type="compositionally biased region" description="Polar residues" evidence="1">
    <location>
        <begin position="343"/>
        <end position="357"/>
    </location>
</feature>
<evidence type="ECO:0000256" key="1">
    <source>
        <dbReference type="SAM" id="MobiDB-lite"/>
    </source>
</evidence>
<feature type="region of interest" description="Disordered" evidence="1">
    <location>
        <begin position="132"/>
        <end position="226"/>
    </location>
</feature>
<proteinExistence type="predicted"/>
<comment type="caution">
    <text evidence="2">The sequence shown here is derived from an EMBL/GenBank/DDBJ whole genome shotgun (WGS) entry which is preliminary data.</text>
</comment>
<sequence length="523" mass="61138">MMGAKSFNDYKQFAYGFWKGQHGVTLYLQDNPFIPQKAEERISTAWVNRNDPSKETIKKARLRAFHPPDLNTKSGSDSPSIDVLTKQMQNLELYQHESDPTHNDYQNNSSYDLERLLRRLIQEEIKRITQTTNPYNNKWDRNNNNGYHNNQYRNNNPYQSHGNNRGNDNQYQNNNPYQPYGNNRGNDNQQNRRFGESRLGESRLRNNENNEPAYRKTNPTRPNSPSVTLAVMEEKDTVYEEMPFDFNLINQEFEDEYIYDNEEDYNTNEYYDIRDDNDYYDDDLQIHEENFDELYAAQQRAPLPRTRQLRPRNETGKVNKINSQKKVDFVNPPVRHKSRKQKQATQLQDNHINSQTYQEKRNGAASTLQNVEPTTIPNIENLLLPPPPLPTMGLASTFGESSLNKAQNITGNQWTEIRNNNDMDIDSPPNEKETKNFGQLLRLAPSLCHQFSSTYLSEEESSEGSETESLSDDSSTDSDITCPILEEMLANEYWFEDERYPMIETSHPLELDLHEDILQVITR</sequence>
<evidence type="ECO:0000313" key="2">
    <source>
        <dbReference type="EMBL" id="KAG2224775.1"/>
    </source>
</evidence>
<gene>
    <name evidence="2" type="ORF">INT45_005299</name>
</gene>
<protein>
    <submittedName>
        <fullName evidence="2">Uncharacterized protein</fullName>
    </submittedName>
</protein>
<feature type="compositionally biased region" description="Acidic residues" evidence="1">
    <location>
        <begin position="457"/>
        <end position="476"/>
    </location>
</feature>
<reference evidence="2 3" key="1">
    <citation type="submission" date="2020-12" db="EMBL/GenBank/DDBJ databases">
        <title>Metabolic potential, ecology and presence of endohyphal bacteria is reflected in genomic diversity of Mucoromycotina.</title>
        <authorList>
            <person name="Muszewska A."/>
            <person name="Okrasinska A."/>
            <person name="Steczkiewicz K."/>
            <person name="Drgas O."/>
            <person name="Orlowska M."/>
            <person name="Perlinska-Lenart U."/>
            <person name="Aleksandrzak-Piekarczyk T."/>
            <person name="Szatraj K."/>
            <person name="Zielenkiewicz U."/>
            <person name="Pilsyk S."/>
            <person name="Malc E."/>
            <person name="Mieczkowski P."/>
            <person name="Kruszewska J.S."/>
            <person name="Biernat P."/>
            <person name="Pawlowska J."/>
        </authorList>
    </citation>
    <scope>NUCLEOTIDE SEQUENCE [LARGE SCALE GENOMIC DNA]</scope>
    <source>
        <strain evidence="2 3">CBS 142.35</strain>
    </source>
</reference>
<feature type="compositionally biased region" description="Polar residues" evidence="1">
    <location>
        <begin position="217"/>
        <end position="226"/>
    </location>
</feature>
<keyword evidence="3" id="KW-1185">Reference proteome</keyword>
<feature type="region of interest" description="Disordered" evidence="1">
    <location>
        <begin position="454"/>
        <end position="479"/>
    </location>
</feature>
<dbReference type="OrthoDB" id="2285352at2759"/>
<feature type="compositionally biased region" description="Basic and acidic residues" evidence="1">
    <location>
        <begin position="193"/>
        <end position="208"/>
    </location>
</feature>
<dbReference type="AlphaFoldDB" id="A0A8H7S9W6"/>